<evidence type="ECO:0000313" key="6">
    <source>
        <dbReference type="Proteomes" id="UP000027601"/>
    </source>
</evidence>
<keyword evidence="4" id="KW-0732">Signal</keyword>
<name>A0A069D5T8_9BACE</name>
<organism evidence="5 6">
    <name type="scientific">Bacteroides graminisolvens DSM 19988 = JCM 15093</name>
    <dbReference type="NCBI Taxonomy" id="1121097"/>
    <lineage>
        <taxon>Bacteria</taxon>
        <taxon>Pseudomonadati</taxon>
        <taxon>Bacteroidota</taxon>
        <taxon>Bacteroidia</taxon>
        <taxon>Bacteroidales</taxon>
        <taxon>Bacteroidaceae</taxon>
        <taxon>Bacteroides</taxon>
    </lineage>
</organism>
<dbReference type="InterPro" id="IPR019734">
    <property type="entry name" value="TPR_rpt"/>
</dbReference>
<feature type="repeat" description="TPR" evidence="3">
    <location>
        <begin position="267"/>
        <end position="300"/>
    </location>
</feature>
<dbReference type="PANTHER" id="PTHR44943">
    <property type="entry name" value="CELLULOSE SYNTHASE OPERON PROTEIN C"/>
    <property type="match status" value="1"/>
</dbReference>
<dbReference type="AlphaFoldDB" id="A0A069D5T8"/>
<dbReference type="SMART" id="SM00028">
    <property type="entry name" value="TPR"/>
    <property type="match status" value="6"/>
</dbReference>
<gene>
    <name evidence="5" type="ORF">JCM15093_2969</name>
</gene>
<dbReference type="EMBL" id="BAJS01000026">
    <property type="protein sequence ID" value="GAK37700.1"/>
    <property type="molecule type" value="Genomic_DNA"/>
</dbReference>
<comment type="caution">
    <text evidence="5">The sequence shown here is derived from an EMBL/GenBank/DDBJ whole genome shotgun (WGS) entry which is preliminary data.</text>
</comment>
<keyword evidence="2 3" id="KW-0802">TPR repeat</keyword>
<sequence length="474" mass="54087">MKRLYIFLLGLFLVAGTLWAQSADSDWQNRLDRIKELITTNPQQASDELGQLIKGKNKKDPALLVAVARVYFDAMQITEAQKYVEYAKKANNKFPGIYVLEGDIALTKQDAGTACQFYEQAIYFDSNCKEAYLKYAQVYKDASPEQAIDKLLQLKEMAPDYLPVYKALANIYYSRNRFSQAIEAYSSFIHTTEAKEDDMVKYAFALFLNHDFEKSLEVARMGVEKNAKNTTFYRLIMYNLTDLKKYDEGIVAADSFFNHPEKSDFTYLDYMYYGHLLSESKKYNEAIAQYQNALKLDTTKIDLWREISSSYESLNDYTGSIEAYTKYLSLQSSEKQTPDLLFQLGKLYYGEGTTKSVSSAEKITSLQKADSVFTIITQKAADSYLGYFWRARTNSALDPETTQGLAKPYYESVISLLASKNDARYNSVLVECYSYLGYYCLVNNAVAQSKEFWNKILAIDPANATAKKALEGIK</sequence>
<dbReference type="RefSeq" id="WP_024997305.1">
    <property type="nucleotide sequence ID" value="NZ_ATZI01000021.1"/>
</dbReference>
<feature type="signal peptide" evidence="4">
    <location>
        <begin position="1"/>
        <end position="20"/>
    </location>
</feature>
<dbReference type="InterPro" id="IPR051685">
    <property type="entry name" value="Ycf3/AcsC/BcsC/TPR_MFPF"/>
</dbReference>
<dbReference type="PROSITE" id="PS50005">
    <property type="entry name" value="TPR"/>
    <property type="match status" value="1"/>
</dbReference>
<evidence type="ECO:0000256" key="4">
    <source>
        <dbReference type="SAM" id="SignalP"/>
    </source>
</evidence>
<evidence type="ECO:0000313" key="5">
    <source>
        <dbReference type="EMBL" id="GAK37700.1"/>
    </source>
</evidence>
<keyword evidence="1" id="KW-0677">Repeat</keyword>
<dbReference type="Proteomes" id="UP000027601">
    <property type="component" value="Unassembled WGS sequence"/>
</dbReference>
<dbReference type="STRING" id="1121097.GCA_000428125_02942"/>
<accession>A0A069D5T8</accession>
<reference evidence="5 6" key="1">
    <citation type="journal article" date="2015" name="Microbes Environ.">
        <title>Distribution and evolution of nitrogen fixation genes in the phylum bacteroidetes.</title>
        <authorList>
            <person name="Inoue J."/>
            <person name="Oshima K."/>
            <person name="Suda W."/>
            <person name="Sakamoto M."/>
            <person name="Iino T."/>
            <person name="Noda S."/>
            <person name="Hongoh Y."/>
            <person name="Hattori M."/>
            <person name="Ohkuma M."/>
        </authorList>
    </citation>
    <scope>NUCLEOTIDE SEQUENCE [LARGE SCALE GENOMIC DNA]</scope>
    <source>
        <strain evidence="5 6">JCM 15093</strain>
    </source>
</reference>
<dbReference type="InterPro" id="IPR011990">
    <property type="entry name" value="TPR-like_helical_dom_sf"/>
</dbReference>
<evidence type="ECO:0000256" key="3">
    <source>
        <dbReference type="PROSITE-ProRule" id="PRU00339"/>
    </source>
</evidence>
<dbReference type="Gene3D" id="1.25.40.10">
    <property type="entry name" value="Tetratricopeptide repeat domain"/>
    <property type="match status" value="2"/>
</dbReference>
<dbReference type="SUPFAM" id="SSF48452">
    <property type="entry name" value="TPR-like"/>
    <property type="match status" value="1"/>
</dbReference>
<dbReference type="PANTHER" id="PTHR44943:SF8">
    <property type="entry name" value="TPR REPEAT-CONTAINING PROTEIN MJ0263"/>
    <property type="match status" value="1"/>
</dbReference>
<dbReference type="eggNOG" id="COG0457">
    <property type="taxonomic scope" value="Bacteria"/>
</dbReference>
<dbReference type="Pfam" id="PF13181">
    <property type="entry name" value="TPR_8"/>
    <property type="match status" value="3"/>
</dbReference>
<dbReference type="OrthoDB" id="638548at2"/>
<evidence type="ECO:0000256" key="1">
    <source>
        <dbReference type="ARBA" id="ARBA00022737"/>
    </source>
</evidence>
<protein>
    <submittedName>
        <fullName evidence="5">Tetratricopeptide repeat family protein</fullName>
    </submittedName>
</protein>
<evidence type="ECO:0000256" key="2">
    <source>
        <dbReference type="ARBA" id="ARBA00022803"/>
    </source>
</evidence>
<keyword evidence="6" id="KW-1185">Reference proteome</keyword>
<proteinExistence type="predicted"/>
<feature type="chain" id="PRO_5001659979" evidence="4">
    <location>
        <begin position="21"/>
        <end position="474"/>
    </location>
</feature>